<protein>
    <submittedName>
        <fullName evidence="4">Peptidase A1 domain-containing protein</fullName>
    </submittedName>
</protein>
<evidence type="ECO:0000259" key="2">
    <source>
        <dbReference type="PROSITE" id="PS51767"/>
    </source>
</evidence>
<dbReference type="CDD" id="cd05471">
    <property type="entry name" value="pepsin_like"/>
    <property type="match status" value="1"/>
</dbReference>
<name>A0A1I7SBL1_BURXY</name>
<feature type="domain" description="Peptidase A1" evidence="2">
    <location>
        <begin position="144"/>
        <end position="544"/>
    </location>
</feature>
<dbReference type="Pfam" id="PF00026">
    <property type="entry name" value="Asp"/>
    <property type="match status" value="1"/>
</dbReference>
<dbReference type="InterPro" id="IPR001461">
    <property type="entry name" value="Aspartic_peptidase_A1"/>
</dbReference>
<dbReference type="SUPFAM" id="SSF50630">
    <property type="entry name" value="Acid proteases"/>
    <property type="match status" value="1"/>
</dbReference>
<reference evidence="4" key="1">
    <citation type="submission" date="2016-11" db="UniProtKB">
        <authorList>
            <consortium name="WormBaseParasite"/>
        </authorList>
    </citation>
    <scope>IDENTIFICATION</scope>
</reference>
<dbReference type="PANTHER" id="PTHR47966:SF51">
    <property type="entry name" value="BETA-SITE APP-CLEAVING ENZYME, ISOFORM A-RELATED"/>
    <property type="match status" value="1"/>
</dbReference>
<dbReference type="InterPro" id="IPR034164">
    <property type="entry name" value="Pepsin-like_dom"/>
</dbReference>
<dbReference type="Proteomes" id="UP000095284">
    <property type="component" value="Unplaced"/>
</dbReference>
<evidence type="ECO:0000313" key="3">
    <source>
        <dbReference type="Proteomes" id="UP000095284"/>
    </source>
</evidence>
<organism evidence="3 4">
    <name type="scientific">Bursaphelenchus xylophilus</name>
    <name type="common">Pinewood nematode worm</name>
    <name type="synonym">Aphelenchoides xylophilus</name>
    <dbReference type="NCBI Taxonomy" id="6326"/>
    <lineage>
        <taxon>Eukaryota</taxon>
        <taxon>Metazoa</taxon>
        <taxon>Ecdysozoa</taxon>
        <taxon>Nematoda</taxon>
        <taxon>Chromadorea</taxon>
        <taxon>Rhabditida</taxon>
        <taxon>Tylenchina</taxon>
        <taxon>Tylenchomorpha</taxon>
        <taxon>Aphelenchoidea</taxon>
        <taxon>Aphelenchoididae</taxon>
        <taxon>Bursaphelenchus</taxon>
    </lineage>
</organism>
<dbReference type="PROSITE" id="PS51767">
    <property type="entry name" value="PEPTIDASE_A1"/>
    <property type="match status" value="1"/>
</dbReference>
<dbReference type="PANTHER" id="PTHR47966">
    <property type="entry name" value="BETA-SITE APP-CLEAVING ENZYME, ISOFORM A-RELATED"/>
    <property type="match status" value="1"/>
</dbReference>
<dbReference type="AlphaFoldDB" id="A0A1I7SBL1"/>
<dbReference type="Gene3D" id="2.40.70.10">
    <property type="entry name" value="Acid Proteases"/>
    <property type="match status" value="2"/>
</dbReference>
<dbReference type="GO" id="GO:0006508">
    <property type="term" value="P:proteolysis"/>
    <property type="evidence" value="ECO:0007669"/>
    <property type="project" value="InterPro"/>
</dbReference>
<accession>A0A1I7SBL1</accession>
<dbReference type="InterPro" id="IPR021109">
    <property type="entry name" value="Peptidase_aspartic_dom_sf"/>
</dbReference>
<dbReference type="GO" id="GO:0004190">
    <property type="term" value="F:aspartic-type endopeptidase activity"/>
    <property type="evidence" value="ECO:0007669"/>
    <property type="project" value="InterPro"/>
</dbReference>
<evidence type="ECO:0000256" key="1">
    <source>
        <dbReference type="ARBA" id="ARBA00007447"/>
    </source>
</evidence>
<dbReference type="WBParaSite" id="BXY_1041000.1">
    <property type="protein sequence ID" value="BXY_1041000.1"/>
    <property type="gene ID" value="BXY_1041000"/>
</dbReference>
<dbReference type="InterPro" id="IPR033121">
    <property type="entry name" value="PEPTIDASE_A1"/>
</dbReference>
<comment type="similarity">
    <text evidence="1">Belongs to the peptidase A1 family.</text>
</comment>
<evidence type="ECO:0000313" key="4">
    <source>
        <dbReference type="WBParaSite" id="BXY_1041000.1"/>
    </source>
</evidence>
<proteinExistence type="inferred from homology"/>
<sequence length="565" mass="64466">MSANFQNIAVIFPPPPCNPQVPVARKCRLPASVSAARKCGPPNFARKEVARKKFARKLVARKVVARNGSVVVHGREQCQLMESSKPITCRISQVAFMIENPVNALYIEALPSLTFYDKTKDVENLTATPLFNIRNETFNQTTPTQVQTVLNSRSWPITLNYRKGCSDEHYYGFQCNVQCFQPRENECYECNAVTGAKICCNNTDVDQDTCLYKNGVIPPGRNCDERLKFLGVEYDKATARRDLFFWLMLAFIFMFCDLKCCTGIPLIHDDQDSYWKNAFNASDYSLNEENLEKFNVHKTGGGLAQGVYLRGNLSFCDNTLVDHVFGLVRYANSDMIVQVFANGEMGLGVSTTRPAWFQRAFEEGFLREPVFSMHTVKRYKAYDQGLLSFGESTCTEPITWYDSMTDNAWIVPVNGVTLNGQSFPVQHRAILQLNAMHIHIPSCTSPRIMREMRTFYNASLNAYYYDDVDSNFTDFCLHIGGKEHCIDSNSLIDGMSGGNRKREILFKQCDKGQYLDEPDWLLGMPFFRERCIVHDFERMRVGIARSTLTKDRIRKMDNGDCQFEI</sequence>